<proteinExistence type="predicted"/>
<sequence>GRSGRGGLGCDFARALVSALLAAETGTITALAAVARLTAFALAAFARTALALTLAAIPIVALRPLAALEPLAAVAPCPPALAAAVVVATSSAAAAAVGALVALLALGSRGFVLVALELVTVVVIVAESVGATALLLFIARAVLAQHAEVMLGELQIIFGLHPVARHLRVAGERPVLFEQLGGVATLAIVAGVALGGALRARSAAAATATVLPIIDQLGSSPNAT</sequence>
<keyword evidence="1" id="KW-0472">Membrane</keyword>
<feature type="transmembrane region" description="Helical" evidence="1">
    <location>
        <begin position="180"/>
        <end position="198"/>
    </location>
</feature>
<protein>
    <submittedName>
        <fullName evidence="2">Uncharacterized protein</fullName>
    </submittedName>
</protein>
<evidence type="ECO:0000256" key="1">
    <source>
        <dbReference type="SAM" id="Phobius"/>
    </source>
</evidence>
<reference evidence="2" key="1">
    <citation type="submission" date="2020-02" db="EMBL/GenBank/DDBJ databases">
        <authorList>
            <person name="Meier V. D."/>
        </authorList>
    </citation>
    <scope>NUCLEOTIDE SEQUENCE</scope>
    <source>
        <strain evidence="2">AVDCRST_MAG39</strain>
    </source>
</reference>
<feature type="transmembrane region" description="Helical" evidence="1">
    <location>
        <begin position="12"/>
        <end position="33"/>
    </location>
</feature>
<keyword evidence="1" id="KW-0812">Transmembrane</keyword>
<feature type="transmembrane region" description="Helical" evidence="1">
    <location>
        <begin position="81"/>
        <end position="106"/>
    </location>
</feature>
<keyword evidence="1" id="KW-1133">Transmembrane helix</keyword>
<evidence type="ECO:0000313" key="2">
    <source>
        <dbReference type="EMBL" id="CAA9502778.1"/>
    </source>
</evidence>
<feature type="non-terminal residue" evidence="2">
    <location>
        <position position="1"/>
    </location>
</feature>
<feature type="transmembrane region" description="Helical" evidence="1">
    <location>
        <begin position="118"/>
        <end position="143"/>
    </location>
</feature>
<feature type="transmembrane region" description="Helical" evidence="1">
    <location>
        <begin position="40"/>
        <end position="61"/>
    </location>
</feature>
<gene>
    <name evidence="2" type="ORF">AVDCRST_MAG39-1474</name>
</gene>
<dbReference type="AlphaFoldDB" id="A0A6J4SLY5"/>
<dbReference type="EMBL" id="CADCVW010000060">
    <property type="protein sequence ID" value="CAA9502778.1"/>
    <property type="molecule type" value="Genomic_DNA"/>
</dbReference>
<organism evidence="2">
    <name type="scientific">uncultured Sphingomonadaceae bacterium</name>
    <dbReference type="NCBI Taxonomy" id="169976"/>
    <lineage>
        <taxon>Bacteria</taxon>
        <taxon>Pseudomonadati</taxon>
        <taxon>Pseudomonadota</taxon>
        <taxon>Alphaproteobacteria</taxon>
        <taxon>Sphingomonadales</taxon>
        <taxon>Sphingomonadaceae</taxon>
        <taxon>environmental samples</taxon>
    </lineage>
</organism>
<name>A0A6J4SLY5_9SPHN</name>
<accession>A0A6J4SLY5</accession>